<evidence type="ECO:0000256" key="1">
    <source>
        <dbReference type="ARBA" id="ARBA00012513"/>
    </source>
</evidence>
<evidence type="ECO:0000256" key="6">
    <source>
        <dbReference type="SAM" id="MobiDB-lite"/>
    </source>
</evidence>
<feature type="region of interest" description="Disordered" evidence="6">
    <location>
        <begin position="539"/>
        <end position="559"/>
    </location>
</feature>
<dbReference type="InterPro" id="IPR045269">
    <property type="entry name" value="Atg1-like"/>
</dbReference>
<keyword evidence="5" id="KW-0067">ATP-binding</keyword>
<keyword evidence="4 8" id="KW-0418">Kinase</keyword>
<dbReference type="SMART" id="SM00220">
    <property type="entry name" value="S_TKc"/>
    <property type="match status" value="1"/>
</dbReference>
<evidence type="ECO:0000256" key="4">
    <source>
        <dbReference type="ARBA" id="ARBA00022777"/>
    </source>
</evidence>
<dbReference type="Proteomes" id="UP001498398">
    <property type="component" value="Unassembled WGS sequence"/>
</dbReference>
<sequence>MPKSKQTASSQLPEYTDHVLSIPGNPLRFLELLGAGAFGKVYKAVSISLDSESKWLDDAISLDNSQPVSMFRSKSESAIDIDLALNSSHEHDFKHKFKAKSESFVDSPKVYAVKCLLKPSPGTREEATFFNEIRNHSAVSSHPNIVSLHDSVFTDDGSATSNQEYGFLVLEHCNAGDLCDALSCKKFDGDDEAIRAVYLQILDAVKHCHEKGVFHRDLKPENILLRSDGTIRLADFGLSTTNRVSGKFKCGSGSYMSPGNSSFLEPYHPLTCFMLHEECTRGPGFESTHYSTLQNDLWSLGIVLLNLLLCSRNPWHAASIEDKRFSQYVKKPRATLVQRFPSLSDQVLDILVGVLNIDPEARTSIQVLKDQIRQVPTFFKAKNACPSTSREDMSLEMETNRKMKVVEVRVQVDVDHQVLDEEQQWPRSYWSEDSELNQRDRVSQGEDSSSQSHSYLPSSSKRSPPSFTLSFASLGDSDCYLHETEDDVLPDMADIEGDRTGGSEEVVDNPVWSGLEVKRGFNESESERDRGAEIFVIGTSSASGSESEEASALEEWSKRPEDQMSRILVDLLPRTPSPGDGWRV</sequence>
<proteinExistence type="predicted"/>
<name>A0ABR1JGN5_9AGAR</name>
<dbReference type="PROSITE" id="PS00108">
    <property type="entry name" value="PROTEIN_KINASE_ST"/>
    <property type="match status" value="1"/>
</dbReference>
<organism evidence="8 9">
    <name type="scientific">Marasmiellus scandens</name>
    <dbReference type="NCBI Taxonomy" id="2682957"/>
    <lineage>
        <taxon>Eukaryota</taxon>
        <taxon>Fungi</taxon>
        <taxon>Dikarya</taxon>
        <taxon>Basidiomycota</taxon>
        <taxon>Agaricomycotina</taxon>
        <taxon>Agaricomycetes</taxon>
        <taxon>Agaricomycetidae</taxon>
        <taxon>Agaricales</taxon>
        <taxon>Marasmiineae</taxon>
        <taxon>Omphalotaceae</taxon>
        <taxon>Marasmiellus</taxon>
    </lineage>
</organism>
<evidence type="ECO:0000313" key="8">
    <source>
        <dbReference type="EMBL" id="KAK7457071.1"/>
    </source>
</evidence>
<dbReference type="PANTHER" id="PTHR24348:SF22">
    <property type="entry name" value="NON-SPECIFIC SERINE_THREONINE PROTEIN KINASE"/>
    <property type="match status" value="1"/>
</dbReference>
<keyword evidence="2" id="KW-0808">Transferase</keyword>
<protein>
    <recommendedName>
        <fullName evidence="1">non-specific serine/threonine protein kinase</fullName>
        <ecNumber evidence="1">2.7.11.1</ecNumber>
    </recommendedName>
</protein>
<dbReference type="Gene3D" id="3.30.200.20">
    <property type="entry name" value="Phosphorylase Kinase, domain 1"/>
    <property type="match status" value="1"/>
</dbReference>
<reference evidence="8 9" key="1">
    <citation type="submission" date="2024-01" db="EMBL/GenBank/DDBJ databases">
        <title>A draft genome for the cacao thread blight pathogen Marasmiellus scandens.</title>
        <authorList>
            <person name="Baruah I.K."/>
            <person name="Leung J."/>
            <person name="Bukari Y."/>
            <person name="Amoako-Attah I."/>
            <person name="Meinhardt L.W."/>
            <person name="Bailey B.A."/>
            <person name="Cohen S.P."/>
        </authorList>
    </citation>
    <scope>NUCLEOTIDE SEQUENCE [LARGE SCALE GENOMIC DNA]</scope>
    <source>
        <strain evidence="8 9">GH-19</strain>
    </source>
</reference>
<dbReference type="EMBL" id="JBANRG010000020">
    <property type="protein sequence ID" value="KAK7457071.1"/>
    <property type="molecule type" value="Genomic_DNA"/>
</dbReference>
<comment type="caution">
    <text evidence="8">The sequence shown here is derived from an EMBL/GenBank/DDBJ whole genome shotgun (WGS) entry which is preliminary data.</text>
</comment>
<dbReference type="Pfam" id="PF00069">
    <property type="entry name" value="Pkinase"/>
    <property type="match status" value="1"/>
</dbReference>
<keyword evidence="3" id="KW-0547">Nucleotide-binding</keyword>
<dbReference type="SUPFAM" id="SSF56112">
    <property type="entry name" value="Protein kinase-like (PK-like)"/>
    <property type="match status" value="1"/>
</dbReference>
<keyword evidence="8" id="KW-0723">Serine/threonine-protein kinase</keyword>
<dbReference type="InterPro" id="IPR000719">
    <property type="entry name" value="Prot_kinase_dom"/>
</dbReference>
<dbReference type="PROSITE" id="PS50011">
    <property type="entry name" value="PROTEIN_KINASE_DOM"/>
    <property type="match status" value="1"/>
</dbReference>
<feature type="compositionally biased region" description="Low complexity" evidence="6">
    <location>
        <begin position="445"/>
        <end position="460"/>
    </location>
</feature>
<accession>A0ABR1JGN5</accession>
<feature type="domain" description="Protein kinase" evidence="7">
    <location>
        <begin position="27"/>
        <end position="379"/>
    </location>
</feature>
<dbReference type="InterPro" id="IPR008271">
    <property type="entry name" value="Ser/Thr_kinase_AS"/>
</dbReference>
<evidence type="ECO:0000313" key="9">
    <source>
        <dbReference type="Proteomes" id="UP001498398"/>
    </source>
</evidence>
<evidence type="ECO:0000256" key="5">
    <source>
        <dbReference type="ARBA" id="ARBA00022840"/>
    </source>
</evidence>
<gene>
    <name evidence="8" type="primary">SKS1_5</name>
    <name evidence="8" type="ORF">VKT23_010372</name>
</gene>
<keyword evidence="9" id="KW-1185">Reference proteome</keyword>
<evidence type="ECO:0000256" key="3">
    <source>
        <dbReference type="ARBA" id="ARBA00022741"/>
    </source>
</evidence>
<dbReference type="Gene3D" id="1.10.510.10">
    <property type="entry name" value="Transferase(Phosphotransferase) domain 1"/>
    <property type="match status" value="1"/>
</dbReference>
<evidence type="ECO:0000256" key="2">
    <source>
        <dbReference type="ARBA" id="ARBA00022679"/>
    </source>
</evidence>
<dbReference type="EC" id="2.7.11.1" evidence="1"/>
<feature type="region of interest" description="Disordered" evidence="6">
    <location>
        <begin position="430"/>
        <end position="467"/>
    </location>
</feature>
<dbReference type="PANTHER" id="PTHR24348">
    <property type="entry name" value="SERINE/THREONINE-PROTEIN KINASE UNC-51-RELATED"/>
    <property type="match status" value="1"/>
</dbReference>
<evidence type="ECO:0000259" key="7">
    <source>
        <dbReference type="PROSITE" id="PS50011"/>
    </source>
</evidence>
<dbReference type="InterPro" id="IPR011009">
    <property type="entry name" value="Kinase-like_dom_sf"/>
</dbReference>
<dbReference type="GO" id="GO:0004674">
    <property type="term" value="F:protein serine/threonine kinase activity"/>
    <property type="evidence" value="ECO:0007669"/>
    <property type="project" value="UniProtKB-KW"/>
</dbReference>